<dbReference type="KEGG" id="pacs:FAZ98_20140"/>
<dbReference type="PROSITE" id="PS51819">
    <property type="entry name" value="VOC"/>
    <property type="match status" value="1"/>
</dbReference>
<dbReference type="Gene3D" id="3.10.180.10">
    <property type="entry name" value="2,3-Dihydroxybiphenyl 1,2-Dioxygenase, domain 1"/>
    <property type="match status" value="1"/>
</dbReference>
<dbReference type="AlphaFoldDB" id="A0A7Z2GLK9"/>
<dbReference type="EMBL" id="CP046914">
    <property type="protein sequence ID" value="QGZ64051.1"/>
    <property type="molecule type" value="Genomic_DNA"/>
</dbReference>
<evidence type="ECO:0000313" key="2">
    <source>
        <dbReference type="EMBL" id="QGZ64051.1"/>
    </source>
</evidence>
<dbReference type="RefSeq" id="WP_158953153.1">
    <property type="nucleotide sequence ID" value="NZ_CP046914.1"/>
</dbReference>
<reference evidence="2 3" key="1">
    <citation type="submission" date="2019-12" db="EMBL/GenBank/DDBJ databases">
        <title>Paraburkholderia acidiphila 7Q-K02 sp. nov and Paraburkholderia acidisoli DHF22 sp. nov., two strains isolated from forest soil.</title>
        <authorList>
            <person name="Gao Z."/>
            <person name="Qiu L."/>
        </authorList>
    </citation>
    <scope>NUCLEOTIDE SEQUENCE [LARGE SCALE GENOMIC DNA]</scope>
    <source>
        <strain evidence="2 3">DHF22</strain>
    </source>
</reference>
<organism evidence="2 3">
    <name type="scientific">Paraburkholderia acidisoli</name>
    <dbReference type="NCBI Taxonomy" id="2571748"/>
    <lineage>
        <taxon>Bacteria</taxon>
        <taxon>Pseudomonadati</taxon>
        <taxon>Pseudomonadota</taxon>
        <taxon>Betaproteobacteria</taxon>
        <taxon>Burkholderiales</taxon>
        <taxon>Burkholderiaceae</taxon>
        <taxon>Paraburkholderia</taxon>
    </lineage>
</organism>
<protein>
    <submittedName>
        <fullName evidence="2">VOC family protein</fullName>
    </submittedName>
</protein>
<dbReference type="PANTHER" id="PTHR36503">
    <property type="entry name" value="BLR2520 PROTEIN"/>
    <property type="match status" value="1"/>
</dbReference>
<dbReference type="InterPro" id="IPR037523">
    <property type="entry name" value="VOC_core"/>
</dbReference>
<keyword evidence="3" id="KW-1185">Reference proteome</keyword>
<accession>A0A7Z2GLK9</accession>
<sequence length="131" mass="13835">MNERAAPILSLSAVTLTVSDIARSMAFYDALGFVRKPGPEVPGFASFVLGGQGGEGVAAACYLNLLETPHGAVGGWGRAIFHVADVDAFYARVTEAGATPEFAPRDAPWGERYFHVVDPDGHELSFAKPLA</sequence>
<gene>
    <name evidence="2" type="ORF">FAZ98_20140</name>
</gene>
<dbReference type="Proteomes" id="UP000433577">
    <property type="component" value="Chromosome 2"/>
</dbReference>
<name>A0A7Z2GLK9_9BURK</name>
<feature type="domain" description="VOC" evidence="1">
    <location>
        <begin position="10"/>
        <end position="129"/>
    </location>
</feature>
<evidence type="ECO:0000259" key="1">
    <source>
        <dbReference type="PROSITE" id="PS51819"/>
    </source>
</evidence>
<dbReference type="InterPro" id="IPR004360">
    <property type="entry name" value="Glyas_Fos-R_dOase_dom"/>
</dbReference>
<proteinExistence type="predicted"/>
<dbReference type="Pfam" id="PF00903">
    <property type="entry name" value="Glyoxalase"/>
    <property type="match status" value="1"/>
</dbReference>
<evidence type="ECO:0000313" key="3">
    <source>
        <dbReference type="Proteomes" id="UP000433577"/>
    </source>
</evidence>
<dbReference type="InterPro" id="IPR029068">
    <property type="entry name" value="Glyas_Bleomycin-R_OHBP_Dase"/>
</dbReference>
<dbReference type="OrthoDB" id="9798201at2"/>
<dbReference type="SUPFAM" id="SSF54593">
    <property type="entry name" value="Glyoxalase/Bleomycin resistance protein/Dihydroxybiphenyl dioxygenase"/>
    <property type="match status" value="1"/>
</dbReference>
<dbReference type="PANTHER" id="PTHR36503:SF3">
    <property type="entry name" value="BLR0126 PROTEIN"/>
    <property type="match status" value="1"/>
</dbReference>